<dbReference type="Pfam" id="PF04102">
    <property type="entry name" value="SlyX"/>
    <property type="match status" value="1"/>
</dbReference>
<sequence length="67" mass="7677">MQDRLTELEIKFMEQEQTLEALSEQVYLQQKAIFNLTQQLAILADRLKTLSVSAVASQAEETPPPHY</sequence>
<dbReference type="OrthoDB" id="5625681at2"/>
<dbReference type="PANTHER" id="PTHR36508">
    <property type="entry name" value="PROTEIN SLYX"/>
    <property type="match status" value="1"/>
</dbReference>
<dbReference type="AlphaFoldDB" id="A0A1T4WM39"/>
<dbReference type="STRING" id="92487.SAMN02745130_01866"/>
<reference evidence="2 3" key="1">
    <citation type="submission" date="2017-02" db="EMBL/GenBank/DDBJ databases">
        <authorList>
            <person name="Peterson S.W."/>
        </authorList>
    </citation>
    <scope>NUCLEOTIDE SEQUENCE [LARGE SCALE GENOMIC DNA]</scope>
    <source>
        <strain evidence="2 3">ATCC 49788</strain>
    </source>
</reference>
<name>A0A1T4WM39_9GAMM</name>
<dbReference type="RefSeq" id="WP_078922330.1">
    <property type="nucleotide sequence ID" value="NZ_FUYB01000007.1"/>
</dbReference>
<protein>
    <recommendedName>
        <fullName evidence="1">Protein SlyX homolog</fullName>
    </recommendedName>
</protein>
<comment type="similarity">
    <text evidence="1">Belongs to the SlyX family.</text>
</comment>
<proteinExistence type="inferred from homology"/>
<dbReference type="InterPro" id="IPR007236">
    <property type="entry name" value="SlyX"/>
</dbReference>
<evidence type="ECO:0000313" key="2">
    <source>
        <dbReference type="EMBL" id="SKA78403.1"/>
    </source>
</evidence>
<accession>A0A1T4WM39</accession>
<dbReference type="Proteomes" id="UP000190460">
    <property type="component" value="Unassembled WGS sequence"/>
</dbReference>
<evidence type="ECO:0000313" key="3">
    <source>
        <dbReference type="Proteomes" id="UP000190460"/>
    </source>
</evidence>
<evidence type="ECO:0000256" key="1">
    <source>
        <dbReference type="HAMAP-Rule" id="MF_00715"/>
    </source>
</evidence>
<organism evidence="2 3">
    <name type="scientific">Thiothrix eikelboomii</name>
    <dbReference type="NCBI Taxonomy" id="92487"/>
    <lineage>
        <taxon>Bacteria</taxon>
        <taxon>Pseudomonadati</taxon>
        <taxon>Pseudomonadota</taxon>
        <taxon>Gammaproteobacteria</taxon>
        <taxon>Thiotrichales</taxon>
        <taxon>Thiotrichaceae</taxon>
        <taxon>Thiothrix</taxon>
    </lineage>
</organism>
<keyword evidence="3" id="KW-1185">Reference proteome</keyword>
<gene>
    <name evidence="1" type="primary">slyX</name>
    <name evidence="2" type="ORF">SAMN02745130_01866</name>
</gene>
<dbReference type="HAMAP" id="MF_00715">
    <property type="entry name" value="SlyX"/>
    <property type="match status" value="1"/>
</dbReference>
<dbReference type="PANTHER" id="PTHR36508:SF1">
    <property type="entry name" value="PROTEIN SLYX"/>
    <property type="match status" value="1"/>
</dbReference>
<dbReference type="EMBL" id="FUYB01000007">
    <property type="protein sequence ID" value="SKA78403.1"/>
    <property type="molecule type" value="Genomic_DNA"/>
</dbReference>